<dbReference type="Gene3D" id="3.90.190.10">
    <property type="entry name" value="Protein tyrosine phosphatase superfamily"/>
    <property type="match status" value="1"/>
</dbReference>
<dbReference type="PANTHER" id="PTHR10159:SF519">
    <property type="entry name" value="DUAL SPECIFICITY PROTEIN PHOSPHATASE MPK3"/>
    <property type="match status" value="1"/>
</dbReference>
<dbReference type="CDD" id="cd14498">
    <property type="entry name" value="DSP"/>
    <property type="match status" value="1"/>
</dbReference>
<dbReference type="InterPro" id="IPR000340">
    <property type="entry name" value="Dual-sp_phosphatase_cat-dom"/>
</dbReference>
<evidence type="ECO:0000256" key="2">
    <source>
        <dbReference type="ARBA" id="ARBA00013064"/>
    </source>
</evidence>
<protein>
    <recommendedName>
        <fullName evidence="2">protein-tyrosine-phosphatase</fullName>
        <ecNumber evidence="2">3.1.3.48</ecNumber>
    </recommendedName>
</protein>
<proteinExistence type="inferred from homology"/>
<organism evidence="7 8">
    <name type="scientific">Lithohypha guttulata</name>
    <dbReference type="NCBI Taxonomy" id="1690604"/>
    <lineage>
        <taxon>Eukaryota</taxon>
        <taxon>Fungi</taxon>
        <taxon>Dikarya</taxon>
        <taxon>Ascomycota</taxon>
        <taxon>Pezizomycotina</taxon>
        <taxon>Eurotiomycetes</taxon>
        <taxon>Chaetothyriomycetidae</taxon>
        <taxon>Chaetothyriales</taxon>
        <taxon>Trichomeriaceae</taxon>
        <taxon>Lithohypha</taxon>
    </lineage>
</organism>
<keyword evidence="8" id="KW-1185">Reference proteome</keyword>
<name>A0ABR0K7E8_9EURO</name>
<dbReference type="SMART" id="SM00195">
    <property type="entry name" value="DSPc"/>
    <property type="match status" value="1"/>
</dbReference>
<evidence type="ECO:0000259" key="5">
    <source>
        <dbReference type="PROSITE" id="PS50054"/>
    </source>
</evidence>
<dbReference type="Pfam" id="PF00782">
    <property type="entry name" value="DSPc"/>
    <property type="match status" value="1"/>
</dbReference>
<comment type="caution">
    <text evidence="7">The sequence shown here is derived from an EMBL/GenBank/DDBJ whole genome shotgun (WGS) entry which is preliminary data.</text>
</comment>
<dbReference type="EC" id="3.1.3.48" evidence="2"/>
<evidence type="ECO:0000256" key="4">
    <source>
        <dbReference type="ARBA" id="ARBA00022912"/>
    </source>
</evidence>
<gene>
    <name evidence="7" type="ORF">LTR24_006215</name>
</gene>
<dbReference type="EMBL" id="JAVRRG010000078">
    <property type="protein sequence ID" value="KAK5089399.1"/>
    <property type="molecule type" value="Genomic_DNA"/>
</dbReference>
<feature type="domain" description="Tyrosine specific protein phosphatases" evidence="6">
    <location>
        <begin position="71"/>
        <end position="136"/>
    </location>
</feature>
<dbReference type="PANTHER" id="PTHR10159">
    <property type="entry name" value="DUAL SPECIFICITY PROTEIN PHOSPHATASE"/>
    <property type="match status" value="1"/>
</dbReference>
<evidence type="ECO:0000313" key="8">
    <source>
        <dbReference type="Proteomes" id="UP001345013"/>
    </source>
</evidence>
<dbReference type="Proteomes" id="UP001345013">
    <property type="component" value="Unassembled WGS sequence"/>
</dbReference>
<evidence type="ECO:0000256" key="1">
    <source>
        <dbReference type="ARBA" id="ARBA00008601"/>
    </source>
</evidence>
<accession>A0ABR0K7E8</accession>
<reference evidence="7 8" key="1">
    <citation type="submission" date="2023-08" db="EMBL/GenBank/DDBJ databases">
        <title>Black Yeasts Isolated from many extreme environments.</title>
        <authorList>
            <person name="Coleine C."/>
            <person name="Stajich J.E."/>
            <person name="Selbmann L."/>
        </authorList>
    </citation>
    <scope>NUCLEOTIDE SEQUENCE [LARGE SCALE GENOMIC DNA]</scope>
    <source>
        <strain evidence="7 8">CCFEE 5885</strain>
    </source>
</reference>
<feature type="domain" description="Tyrosine-protein phosphatase" evidence="5">
    <location>
        <begin position="10"/>
        <end position="158"/>
    </location>
</feature>
<evidence type="ECO:0000259" key="6">
    <source>
        <dbReference type="PROSITE" id="PS50056"/>
    </source>
</evidence>
<dbReference type="SUPFAM" id="SSF52799">
    <property type="entry name" value="(Phosphotyrosine protein) phosphatases II"/>
    <property type="match status" value="1"/>
</dbReference>
<keyword evidence="4" id="KW-0904">Protein phosphatase</keyword>
<dbReference type="PROSITE" id="PS50056">
    <property type="entry name" value="TYR_PHOSPHATASE_2"/>
    <property type="match status" value="1"/>
</dbReference>
<evidence type="ECO:0000313" key="7">
    <source>
        <dbReference type="EMBL" id="KAK5089399.1"/>
    </source>
</evidence>
<comment type="similarity">
    <text evidence="1">Belongs to the protein-tyrosine phosphatase family. Non-receptor class dual specificity subfamily.</text>
</comment>
<dbReference type="InterPro" id="IPR020422">
    <property type="entry name" value="TYR_PHOSPHATASE_DUAL_dom"/>
</dbReference>
<sequence length="189" mass="20877">MEEEDQRHEVCSIESAPGLYLTDWVGAASVSEANILGITHILSIMTAAEFEQYGPDETQGVELRHLEVADEESADILQYFPQECGWIDNALSATGAGVLVHCQQGVSRSVAFVVAYLMKRFKLSYREGLKLVKSDRSIVNVNAGFEGQLRSWERELQGFPTAIEPTSPKSPVKEINATGVIDFVEAERN</sequence>
<dbReference type="InterPro" id="IPR029021">
    <property type="entry name" value="Prot-tyrosine_phosphatase-like"/>
</dbReference>
<dbReference type="InterPro" id="IPR000387">
    <property type="entry name" value="Tyr_Pase_dom"/>
</dbReference>
<keyword evidence="3" id="KW-0378">Hydrolase</keyword>
<evidence type="ECO:0000256" key="3">
    <source>
        <dbReference type="ARBA" id="ARBA00022801"/>
    </source>
</evidence>
<dbReference type="PROSITE" id="PS50054">
    <property type="entry name" value="TYR_PHOSPHATASE_DUAL"/>
    <property type="match status" value="1"/>
</dbReference>